<keyword evidence="3 7" id="KW-0347">Helicase</keyword>
<dbReference type="GO" id="GO:0003676">
    <property type="term" value="F:nucleic acid binding"/>
    <property type="evidence" value="ECO:0007669"/>
    <property type="project" value="InterPro"/>
</dbReference>
<dbReference type="InterPro" id="IPR010225">
    <property type="entry name" value="HrpB"/>
</dbReference>
<dbReference type="RefSeq" id="WP_240624250.1">
    <property type="nucleotide sequence ID" value="NZ_QQSW01000003.1"/>
</dbReference>
<dbReference type="GO" id="GO:0005524">
    <property type="term" value="F:ATP binding"/>
    <property type="evidence" value="ECO:0007669"/>
    <property type="project" value="UniProtKB-KW"/>
</dbReference>
<dbReference type="InterPro" id="IPR014001">
    <property type="entry name" value="Helicase_ATP-bd"/>
</dbReference>
<protein>
    <submittedName>
        <fullName evidence="7">ATP-dependent helicase HrpB</fullName>
    </submittedName>
</protein>
<dbReference type="FunFam" id="3.40.50.300:FF:002125">
    <property type="entry name" value="ATP-dependent helicase HrpB"/>
    <property type="match status" value="1"/>
</dbReference>
<dbReference type="InterPro" id="IPR007502">
    <property type="entry name" value="Helicase-assoc_dom"/>
</dbReference>
<evidence type="ECO:0000256" key="2">
    <source>
        <dbReference type="ARBA" id="ARBA00022801"/>
    </source>
</evidence>
<evidence type="ECO:0000259" key="6">
    <source>
        <dbReference type="PROSITE" id="PS51194"/>
    </source>
</evidence>
<dbReference type="CDD" id="cd17990">
    <property type="entry name" value="DEXHc_HrpB"/>
    <property type="match status" value="1"/>
</dbReference>
<dbReference type="InterPro" id="IPR013689">
    <property type="entry name" value="RNA_helicase_ATP-dep_HrpB_C"/>
</dbReference>
<organism evidence="7 8">
    <name type="scientific">Chromatocurvus halotolerans</name>
    <dbReference type="NCBI Taxonomy" id="1132028"/>
    <lineage>
        <taxon>Bacteria</taxon>
        <taxon>Pseudomonadati</taxon>
        <taxon>Pseudomonadota</taxon>
        <taxon>Gammaproteobacteria</taxon>
        <taxon>Cellvibrionales</taxon>
        <taxon>Halieaceae</taxon>
        <taxon>Chromatocurvus</taxon>
    </lineage>
</organism>
<evidence type="ECO:0000259" key="5">
    <source>
        <dbReference type="PROSITE" id="PS51192"/>
    </source>
</evidence>
<reference evidence="7 8" key="1">
    <citation type="submission" date="2019-03" db="EMBL/GenBank/DDBJ databases">
        <title>Genomic Encyclopedia of Type Strains, Phase IV (KMG-IV): sequencing the most valuable type-strain genomes for metagenomic binning, comparative biology and taxonomic classification.</title>
        <authorList>
            <person name="Goeker M."/>
        </authorList>
    </citation>
    <scope>NUCLEOTIDE SEQUENCE [LARGE SCALE GENOMIC DNA]</scope>
    <source>
        <strain evidence="7 8">DSM 23344</strain>
    </source>
</reference>
<dbReference type="NCBIfam" id="TIGR01970">
    <property type="entry name" value="DEAH_box_HrpB"/>
    <property type="match status" value="1"/>
</dbReference>
<gene>
    <name evidence="7" type="ORF">EV688_10545</name>
</gene>
<dbReference type="PANTHER" id="PTHR43519">
    <property type="entry name" value="ATP-DEPENDENT RNA HELICASE HRPB"/>
    <property type="match status" value="1"/>
</dbReference>
<dbReference type="PROSITE" id="PS51192">
    <property type="entry name" value="HELICASE_ATP_BIND_1"/>
    <property type="match status" value="1"/>
</dbReference>
<dbReference type="PROSITE" id="PS51194">
    <property type="entry name" value="HELICASE_CTER"/>
    <property type="match status" value="1"/>
</dbReference>
<dbReference type="InterPro" id="IPR027417">
    <property type="entry name" value="P-loop_NTPase"/>
</dbReference>
<evidence type="ECO:0000313" key="8">
    <source>
        <dbReference type="Proteomes" id="UP000294980"/>
    </source>
</evidence>
<dbReference type="Pfam" id="PF00270">
    <property type="entry name" value="DEAD"/>
    <property type="match status" value="1"/>
</dbReference>
<dbReference type="Gene3D" id="1.20.120.1080">
    <property type="match status" value="1"/>
</dbReference>
<dbReference type="SMART" id="SM00847">
    <property type="entry name" value="HA2"/>
    <property type="match status" value="1"/>
</dbReference>
<feature type="domain" description="Helicase C-terminal" evidence="6">
    <location>
        <begin position="256"/>
        <end position="427"/>
    </location>
</feature>
<dbReference type="AlphaFoldDB" id="A0A4R2LA09"/>
<dbReference type="GO" id="GO:0016787">
    <property type="term" value="F:hydrolase activity"/>
    <property type="evidence" value="ECO:0007669"/>
    <property type="project" value="UniProtKB-KW"/>
</dbReference>
<dbReference type="SMART" id="SM00487">
    <property type="entry name" value="DEXDc"/>
    <property type="match status" value="1"/>
</dbReference>
<dbReference type="InterPro" id="IPR056329">
    <property type="entry name" value="CON_HrpB"/>
</dbReference>
<keyword evidence="8" id="KW-1185">Reference proteome</keyword>
<sequence>MTGANKRSVRGPLATWHPILKTGMPRRQALAMLARIRTAHYRRCHDPDAQTMTLSAVDNALPIQAVIGDIRAALIGHDTLLLEAPPGAGKTTVVPLALLDEPWLAGRRIVILQPRRLAARTAAARMAELLGEAPGETVGYRIRLDSRVSARTRIEVITEGILLRMLREDPALESVGLLIFDEFHERSVDADLGLALALHGRATFEAANAARIIVMSATLGDASLEHYLDAPRIRCEGRQYPVTLRYGAALRPRESVVDSMVAALETVCRDHPQSSVLAFLPGRGEIHRVAAGLSLPAGTQVHPLYGDLDMSAQRRAIAPCPAGIRKVVLATNVAETSLTIDGVDVVVDAGLERQARFDPGSGMSRLHTQAISQASAVQRAGRAGRLRPGFCYRLWSESRQAQLSRERSAGIEVADLAPLVLQLFAFGIYSADELDWLTPPPAGAFAQAVDLLAALGAIAGEPGKRRMTPYGNAMAGLAVHPRLAHLLLAGRDIAAARHASLIAAALSEGLPRQGESADLRGWLDLLDGDASSPGRLKPWVARTREVAAQLRRQLPDGEVSLPALPARPDDAQVTGYLLACAYPDRIARRRHSGAYQLSNGRSARFESASPLQREKWLAVAEVSGMSGGRSDTIRAAAPLDVQLFSSQLAPLLREQTRVGWDRQSGLFVAERQRRIGALLLASETLSEVTADQRVDGLLALIAEADLDNLPWTSEAENYRARAALMASLVTDWPAFDRQALCDTVSDWLALYLAPVKKLSDLKKIDLIGALKARLSFAQQQQLDRWLPERCEVPSGSRVKIDYSQQPPVLPVKLQEMFGARETPTLAEGRLALVVHLLSPAGRPLQVTQDLVSFWNDGYDAVRKEMRGRYPKHPWPDDPLQAVATAHTKKRASGTSG</sequence>
<dbReference type="SUPFAM" id="SSF52540">
    <property type="entry name" value="P-loop containing nucleoside triphosphate hydrolases"/>
    <property type="match status" value="1"/>
</dbReference>
<dbReference type="Gene3D" id="3.40.50.300">
    <property type="entry name" value="P-loop containing nucleotide triphosphate hydrolases"/>
    <property type="match status" value="2"/>
</dbReference>
<feature type="domain" description="Helicase ATP-binding" evidence="5">
    <location>
        <begin position="71"/>
        <end position="237"/>
    </location>
</feature>
<keyword evidence="2" id="KW-0378">Hydrolase</keyword>
<evidence type="ECO:0000256" key="1">
    <source>
        <dbReference type="ARBA" id="ARBA00022741"/>
    </source>
</evidence>
<proteinExistence type="predicted"/>
<dbReference type="Pfam" id="PF00271">
    <property type="entry name" value="Helicase_C"/>
    <property type="match status" value="1"/>
</dbReference>
<accession>A0A4R2LA09</accession>
<dbReference type="EMBL" id="SLWX01000005">
    <property type="protein sequence ID" value="TCO76085.1"/>
    <property type="molecule type" value="Genomic_DNA"/>
</dbReference>
<dbReference type="Pfam" id="PF08482">
    <property type="entry name" value="HrpB_C"/>
    <property type="match status" value="1"/>
</dbReference>
<dbReference type="SMART" id="SM00490">
    <property type="entry name" value="HELICc"/>
    <property type="match status" value="1"/>
</dbReference>
<evidence type="ECO:0000256" key="4">
    <source>
        <dbReference type="ARBA" id="ARBA00022840"/>
    </source>
</evidence>
<keyword evidence="4" id="KW-0067">ATP-binding</keyword>
<keyword evidence="1" id="KW-0547">Nucleotide-binding</keyword>
<dbReference type="InterPro" id="IPR001650">
    <property type="entry name" value="Helicase_C-like"/>
</dbReference>
<dbReference type="GO" id="GO:0004386">
    <property type="term" value="F:helicase activity"/>
    <property type="evidence" value="ECO:0007669"/>
    <property type="project" value="UniProtKB-KW"/>
</dbReference>
<dbReference type="PIRSF" id="PIRSF005496">
    <property type="entry name" value="ATP_hel_hrpB"/>
    <property type="match status" value="1"/>
</dbReference>
<dbReference type="InterPro" id="IPR011545">
    <property type="entry name" value="DEAD/DEAH_box_helicase_dom"/>
</dbReference>
<dbReference type="CDD" id="cd18791">
    <property type="entry name" value="SF2_C_RHA"/>
    <property type="match status" value="1"/>
</dbReference>
<dbReference type="Pfam" id="PF24473">
    <property type="entry name" value="CON_HrpB"/>
    <property type="match status" value="1"/>
</dbReference>
<evidence type="ECO:0000256" key="3">
    <source>
        <dbReference type="ARBA" id="ARBA00022806"/>
    </source>
</evidence>
<comment type="caution">
    <text evidence="7">The sequence shown here is derived from an EMBL/GenBank/DDBJ whole genome shotgun (WGS) entry which is preliminary data.</text>
</comment>
<dbReference type="InterPro" id="IPR049614">
    <property type="entry name" value="HrpB_DEXH"/>
</dbReference>
<dbReference type="PANTHER" id="PTHR43519:SF1">
    <property type="entry name" value="ATP-DEPENDENT RNA HELICASE HRPB"/>
    <property type="match status" value="1"/>
</dbReference>
<evidence type="ECO:0000313" key="7">
    <source>
        <dbReference type="EMBL" id="TCO76085.1"/>
    </source>
</evidence>
<dbReference type="Proteomes" id="UP000294980">
    <property type="component" value="Unassembled WGS sequence"/>
</dbReference>
<name>A0A4R2LA09_9GAMM</name>